<evidence type="ECO:0000313" key="2">
    <source>
        <dbReference type="Proteomes" id="UP001396334"/>
    </source>
</evidence>
<keyword evidence="2" id="KW-1185">Reference proteome</keyword>
<gene>
    <name evidence="1" type="ORF">V6N11_035625</name>
</gene>
<protein>
    <submittedName>
        <fullName evidence="1">Uncharacterized protein</fullName>
    </submittedName>
</protein>
<accession>A0ABR2N7A2</accession>
<evidence type="ECO:0000313" key="1">
    <source>
        <dbReference type="EMBL" id="KAK8971940.1"/>
    </source>
</evidence>
<organism evidence="1 2">
    <name type="scientific">Hibiscus sabdariffa</name>
    <name type="common">roselle</name>
    <dbReference type="NCBI Taxonomy" id="183260"/>
    <lineage>
        <taxon>Eukaryota</taxon>
        <taxon>Viridiplantae</taxon>
        <taxon>Streptophyta</taxon>
        <taxon>Embryophyta</taxon>
        <taxon>Tracheophyta</taxon>
        <taxon>Spermatophyta</taxon>
        <taxon>Magnoliopsida</taxon>
        <taxon>eudicotyledons</taxon>
        <taxon>Gunneridae</taxon>
        <taxon>Pentapetalae</taxon>
        <taxon>rosids</taxon>
        <taxon>malvids</taxon>
        <taxon>Malvales</taxon>
        <taxon>Malvaceae</taxon>
        <taxon>Malvoideae</taxon>
        <taxon>Hibiscus</taxon>
    </lineage>
</organism>
<comment type="caution">
    <text evidence="1">The sequence shown here is derived from an EMBL/GenBank/DDBJ whole genome shotgun (WGS) entry which is preliminary data.</text>
</comment>
<reference evidence="1 2" key="1">
    <citation type="journal article" date="2024" name="G3 (Bethesda)">
        <title>Genome assembly of Hibiscus sabdariffa L. provides insights into metabolisms of medicinal natural products.</title>
        <authorList>
            <person name="Kim T."/>
        </authorList>
    </citation>
    <scope>NUCLEOTIDE SEQUENCE [LARGE SCALE GENOMIC DNA]</scope>
    <source>
        <strain evidence="1">TK-2024</strain>
        <tissue evidence="1">Old leaves</tissue>
    </source>
</reference>
<dbReference type="Proteomes" id="UP001396334">
    <property type="component" value="Unassembled WGS sequence"/>
</dbReference>
<name>A0ABR2N7A2_9ROSI</name>
<proteinExistence type="predicted"/>
<dbReference type="EMBL" id="JBBPBN010000236">
    <property type="protein sequence ID" value="KAK8971940.1"/>
    <property type="molecule type" value="Genomic_DNA"/>
</dbReference>
<sequence>MHGVGRFNDSTVEKSAINLEYFENVGGGVLIKNSPEILNKAFNSSVIKKGDILGKLLQPIIDTKHRRFCLGPGNMQVPLIDAWAVNRAAEDGGSLGFDHVVLEADMEMVPNNMEGPSWVESVDLLNNPLSAKDVVAVRNRIVHSEEESFFPELVKSIGKKKYAFLLDLQN</sequence>